<comment type="similarity">
    <text evidence="1">Belongs to the NifU family.</text>
</comment>
<dbReference type="GeneID" id="92085734"/>
<dbReference type="InterPro" id="IPR036498">
    <property type="entry name" value="Nfu/NifU_N_sf"/>
</dbReference>
<evidence type="ECO:0000256" key="1">
    <source>
        <dbReference type="ARBA" id="ARBA00006420"/>
    </source>
</evidence>
<dbReference type="InterPro" id="IPR014824">
    <property type="entry name" value="Nfu/NifU_N"/>
</dbReference>
<evidence type="ECO:0000313" key="4">
    <source>
        <dbReference type="EMBL" id="KAK8086288.1"/>
    </source>
</evidence>
<reference evidence="4 5" key="1">
    <citation type="submission" date="2023-01" db="EMBL/GenBank/DDBJ databases">
        <title>Analysis of 21 Apiospora genomes using comparative genomics revels a genus with tremendous synthesis potential of carbohydrate active enzymes and secondary metabolites.</title>
        <authorList>
            <person name="Sorensen T."/>
        </authorList>
    </citation>
    <scope>NUCLEOTIDE SEQUENCE [LARGE SCALE GENOMIC DNA]</scope>
    <source>
        <strain evidence="4 5">CBS 135458</strain>
    </source>
</reference>
<feature type="region of interest" description="Disordered" evidence="2">
    <location>
        <begin position="45"/>
        <end position="71"/>
    </location>
</feature>
<proteinExistence type="inferred from homology"/>
<evidence type="ECO:0000259" key="3">
    <source>
        <dbReference type="SMART" id="SM00932"/>
    </source>
</evidence>
<gene>
    <name evidence="4" type="ORF">PG994_001262</name>
</gene>
<dbReference type="PANTHER" id="PTHR11178">
    <property type="entry name" value="IRON-SULFUR CLUSTER SCAFFOLD PROTEIN NFU-RELATED"/>
    <property type="match status" value="1"/>
</dbReference>
<name>A0ABR1WT03_9PEZI</name>
<organism evidence="4 5">
    <name type="scientific">Apiospora phragmitis</name>
    <dbReference type="NCBI Taxonomy" id="2905665"/>
    <lineage>
        <taxon>Eukaryota</taxon>
        <taxon>Fungi</taxon>
        <taxon>Dikarya</taxon>
        <taxon>Ascomycota</taxon>
        <taxon>Pezizomycotina</taxon>
        <taxon>Sordariomycetes</taxon>
        <taxon>Xylariomycetidae</taxon>
        <taxon>Amphisphaeriales</taxon>
        <taxon>Apiosporaceae</taxon>
        <taxon>Apiospora</taxon>
    </lineage>
</organism>
<dbReference type="RefSeq" id="XP_066720812.1">
    <property type="nucleotide sequence ID" value="XM_066852671.1"/>
</dbReference>
<feature type="region of interest" description="Disordered" evidence="2">
    <location>
        <begin position="323"/>
        <end position="345"/>
    </location>
</feature>
<keyword evidence="5" id="KW-1185">Reference proteome</keyword>
<dbReference type="SUPFAM" id="SSF110836">
    <property type="entry name" value="Hypothetical protein SAV1430"/>
    <property type="match status" value="1"/>
</dbReference>
<dbReference type="Pfam" id="PF01106">
    <property type="entry name" value="NifU"/>
    <property type="match status" value="1"/>
</dbReference>
<dbReference type="SUPFAM" id="SSF117916">
    <property type="entry name" value="Fe-S cluster assembly (FSCA) domain-like"/>
    <property type="match status" value="1"/>
</dbReference>
<protein>
    <submittedName>
        <fullName evidence="4">HIRA-interacting protein 5</fullName>
    </submittedName>
</protein>
<comment type="caution">
    <text evidence="4">The sequence shown here is derived from an EMBL/GenBank/DDBJ whole genome shotgun (WGS) entry which is preliminary data.</text>
</comment>
<dbReference type="Proteomes" id="UP001480595">
    <property type="component" value="Unassembled WGS sequence"/>
</dbReference>
<evidence type="ECO:0000256" key="2">
    <source>
        <dbReference type="SAM" id="MobiDB-lite"/>
    </source>
</evidence>
<dbReference type="PANTHER" id="PTHR11178:SF1">
    <property type="entry name" value="NFU1 IRON-SULFUR CLUSTER SCAFFOLD HOMOLOG, MITOCHONDRIAL"/>
    <property type="match status" value="1"/>
</dbReference>
<dbReference type="Gene3D" id="3.30.1370.70">
    <property type="entry name" value="Scaffold protein Nfu/NifU, N-terminal domain"/>
    <property type="match status" value="1"/>
</dbReference>
<dbReference type="Gene3D" id="3.30.300.130">
    <property type="entry name" value="Fe-S cluster assembly (FSCA)"/>
    <property type="match status" value="1"/>
</dbReference>
<dbReference type="InterPro" id="IPR001075">
    <property type="entry name" value="NIF_FeS_clus_asmbl_NifU_C"/>
</dbReference>
<accession>A0ABR1WT03</accession>
<dbReference type="SMART" id="SM00932">
    <property type="entry name" value="Nfu_N"/>
    <property type="match status" value="1"/>
</dbReference>
<sequence length="345" mass="36964">MAASSRLMRPTAAAATTLLSTSTRRVAPRARTFVCEAATTASRKAHTSARLSTRRPVLSSTTAATSRLTPAGGLGQTRSIFIQTENTPNPDALKFLLNHRVLPEGLSAPFLEYLNPRSTIAPPYPSPLAAQLMNIDGVTAVFYGADFITVTKSADANWAHIRPEIFSLITEAITSGQDIVTVSKKAAVGDIGADGKAVTAEDVEAAKAQTPEEQDSLAYDENDSEVVGMIKELLETRIRPAIQEDGGDIEFRGFVDGHVHLKLRGACRTCDSSTVTLKNGIESMLMHYSIVGQIEEVQGVHQVTDPEEEIALAEFEKFEEKLRAQKGPDAAPSAFGKDAIDSVPG</sequence>
<dbReference type="InterPro" id="IPR034904">
    <property type="entry name" value="FSCA_dom_sf"/>
</dbReference>
<evidence type="ECO:0000313" key="5">
    <source>
        <dbReference type="Proteomes" id="UP001480595"/>
    </source>
</evidence>
<feature type="domain" description="Scaffold protein Nfu/NifU N-terminal" evidence="3">
    <location>
        <begin position="82"/>
        <end position="176"/>
    </location>
</feature>
<dbReference type="EMBL" id="JAQQWL010000002">
    <property type="protein sequence ID" value="KAK8086288.1"/>
    <property type="molecule type" value="Genomic_DNA"/>
</dbReference>
<dbReference type="Pfam" id="PF08712">
    <property type="entry name" value="Nfu_N"/>
    <property type="match status" value="1"/>
</dbReference>